<sequence>MVIATILLTVLGVGLGLILNAQQAARGFPASGGQDTAPVDAGESRTPCRPETQQAAARAGVPGVLVQVLKVVTKSSTVWICEDSRGRYYYHANRGGEDAPWVENKTALFLNGVQRNGDTYTVTVADGTQFSVNRQRLLILHADGRREEQPAV</sequence>
<dbReference type="AlphaFoldDB" id="A0A8J3FPX5"/>
<organism evidence="1 2">
    <name type="scientific">Mangrovihabitans endophyticus</name>
    <dbReference type="NCBI Taxonomy" id="1751298"/>
    <lineage>
        <taxon>Bacteria</taxon>
        <taxon>Bacillati</taxon>
        <taxon>Actinomycetota</taxon>
        <taxon>Actinomycetes</taxon>
        <taxon>Micromonosporales</taxon>
        <taxon>Micromonosporaceae</taxon>
        <taxon>Mangrovihabitans</taxon>
    </lineage>
</organism>
<evidence type="ECO:0000313" key="1">
    <source>
        <dbReference type="EMBL" id="GGL02687.1"/>
    </source>
</evidence>
<keyword evidence="2" id="KW-1185">Reference proteome</keyword>
<reference evidence="1" key="2">
    <citation type="submission" date="2020-09" db="EMBL/GenBank/DDBJ databases">
        <authorList>
            <person name="Sun Q."/>
            <person name="Zhou Y."/>
        </authorList>
    </citation>
    <scope>NUCLEOTIDE SEQUENCE</scope>
    <source>
        <strain evidence="1">CGMCC 4.7299</strain>
    </source>
</reference>
<gene>
    <name evidence="1" type="ORF">GCM10012284_41640</name>
</gene>
<reference evidence="1" key="1">
    <citation type="journal article" date="2014" name="Int. J. Syst. Evol. Microbiol.">
        <title>Complete genome sequence of Corynebacterium casei LMG S-19264T (=DSM 44701T), isolated from a smear-ripened cheese.</title>
        <authorList>
            <consortium name="US DOE Joint Genome Institute (JGI-PGF)"/>
            <person name="Walter F."/>
            <person name="Albersmeier A."/>
            <person name="Kalinowski J."/>
            <person name="Ruckert C."/>
        </authorList>
    </citation>
    <scope>NUCLEOTIDE SEQUENCE</scope>
    <source>
        <strain evidence="1">CGMCC 4.7299</strain>
    </source>
</reference>
<protein>
    <submittedName>
        <fullName evidence="1">Uncharacterized protein</fullName>
    </submittedName>
</protein>
<comment type="caution">
    <text evidence="1">The sequence shown here is derived from an EMBL/GenBank/DDBJ whole genome shotgun (WGS) entry which is preliminary data.</text>
</comment>
<accession>A0A8J3FPX5</accession>
<evidence type="ECO:0000313" key="2">
    <source>
        <dbReference type="Proteomes" id="UP000656042"/>
    </source>
</evidence>
<name>A0A8J3FPX5_9ACTN</name>
<dbReference type="Proteomes" id="UP000656042">
    <property type="component" value="Unassembled WGS sequence"/>
</dbReference>
<proteinExistence type="predicted"/>
<dbReference type="EMBL" id="BMMX01000020">
    <property type="protein sequence ID" value="GGL02687.1"/>
    <property type="molecule type" value="Genomic_DNA"/>
</dbReference>